<name>A0A1J5S4I2_9ZZZZ</name>
<keyword evidence="5" id="KW-0472">Membrane</keyword>
<evidence type="ECO:0000256" key="4">
    <source>
        <dbReference type="ARBA" id="ARBA00022679"/>
    </source>
</evidence>
<organism evidence="7">
    <name type="scientific">mine drainage metagenome</name>
    <dbReference type="NCBI Taxonomy" id="410659"/>
    <lineage>
        <taxon>unclassified sequences</taxon>
        <taxon>metagenomes</taxon>
        <taxon>ecological metagenomes</taxon>
    </lineage>
</organism>
<protein>
    <submittedName>
        <fullName evidence="7">Lipid A biosynthesis lauroyl acyltransferase</fullName>
        <ecNumber evidence="7">2.3.1.-</ecNumber>
    </submittedName>
</protein>
<dbReference type="GO" id="GO:0008610">
    <property type="term" value="P:lipid biosynthetic process"/>
    <property type="evidence" value="ECO:0007669"/>
    <property type="project" value="UniProtKB-ARBA"/>
</dbReference>
<dbReference type="PANTHER" id="PTHR30606:SF10">
    <property type="entry name" value="PHOSPHATIDYLINOSITOL MANNOSIDE ACYLTRANSFERASE"/>
    <property type="match status" value="1"/>
</dbReference>
<dbReference type="NCBIfam" id="NF006487">
    <property type="entry name" value="PRK08905.1"/>
    <property type="match status" value="1"/>
</dbReference>
<dbReference type="GO" id="GO:0005886">
    <property type="term" value="C:plasma membrane"/>
    <property type="evidence" value="ECO:0007669"/>
    <property type="project" value="UniProtKB-SubCell"/>
</dbReference>
<dbReference type="PANTHER" id="PTHR30606">
    <property type="entry name" value="LIPID A BIOSYNTHESIS LAUROYL ACYLTRANSFERASE"/>
    <property type="match status" value="1"/>
</dbReference>
<gene>
    <name evidence="7" type="primary">htrB_6</name>
    <name evidence="7" type="ORF">GALL_146250</name>
</gene>
<evidence type="ECO:0000256" key="5">
    <source>
        <dbReference type="ARBA" id="ARBA00023136"/>
    </source>
</evidence>
<keyword evidence="2" id="KW-1003">Cell membrane</keyword>
<keyword evidence="6 7" id="KW-0012">Acyltransferase</keyword>
<evidence type="ECO:0000313" key="7">
    <source>
        <dbReference type="EMBL" id="OIR03353.1"/>
    </source>
</evidence>
<evidence type="ECO:0000256" key="6">
    <source>
        <dbReference type="ARBA" id="ARBA00023315"/>
    </source>
</evidence>
<keyword evidence="3" id="KW-0997">Cell inner membrane</keyword>
<comment type="caution">
    <text evidence="7">The sequence shown here is derived from an EMBL/GenBank/DDBJ whole genome shotgun (WGS) entry which is preliminary data.</text>
</comment>
<dbReference type="InterPro" id="IPR004960">
    <property type="entry name" value="LipA_acyltrans"/>
</dbReference>
<dbReference type="EC" id="2.3.1.-" evidence="7"/>
<keyword evidence="4 7" id="KW-0808">Transferase</keyword>
<dbReference type="PIRSF" id="PIRSF026649">
    <property type="entry name" value="MsbB"/>
    <property type="match status" value="1"/>
</dbReference>
<dbReference type="AlphaFoldDB" id="A0A1J5S4I2"/>
<evidence type="ECO:0000256" key="3">
    <source>
        <dbReference type="ARBA" id="ARBA00022519"/>
    </source>
</evidence>
<dbReference type="Pfam" id="PF03279">
    <property type="entry name" value="Lip_A_acyltrans"/>
    <property type="match status" value="1"/>
</dbReference>
<dbReference type="CDD" id="cd07984">
    <property type="entry name" value="LPLAT_LABLAT-like"/>
    <property type="match status" value="1"/>
</dbReference>
<reference evidence="7" key="1">
    <citation type="submission" date="2016-10" db="EMBL/GenBank/DDBJ databases">
        <title>Sequence of Gallionella enrichment culture.</title>
        <authorList>
            <person name="Poehlein A."/>
            <person name="Muehling M."/>
            <person name="Daniel R."/>
        </authorList>
    </citation>
    <scope>NUCLEOTIDE SEQUENCE</scope>
</reference>
<comment type="subcellular location">
    <subcellularLocation>
        <location evidence="1">Cell inner membrane</location>
    </subcellularLocation>
</comment>
<dbReference type="GO" id="GO:1901137">
    <property type="term" value="P:carbohydrate derivative biosynthetic process"/>
    <property type="evidence" value="ECO:0007669"/>
    <property type="project" value="UniProtKB-ARBA"/>
</dbReference>
<dbReference type="GO" id="GO:0016746">
    <property type="term" value="F:acyltransferase activity"/>
    <property type="evidence" value="ECO:0007669"/>
    <property type="project" value="UniProtKB-KW"/>
</dbReference>
<proteinExistence type="predicted"/>
<sequence length="287" mass="31956">MVILFDVLARLPLSVLHRIGILFGWVTYLSSGRYAARLRENLRKAGLTHSEEEFRKLLRANVSEAGKGVLELPWVWRRPLEKVLTGVKQCHGWEHIEAAFAQGKGVIALTPHLGCFEIISLFIASRLPITTMYRPPRWKFLDTLMHDGRARGQTKLAPTDLGGVRQMLKTLKHGGIIGVLPDQVPGNGEGEWAPFFGRPAYTMTLIGKLIKSSNAAVVMCSSERLPHGEGYALHFAPLDIDMATSVPAQINAALEAVIRTCPDQYLWSYNRYKVPRGALPPDAVREQ</sequence>
<accession>A0A1J5S4I2</accession>
<dbReference type="EMBL" id="MLJW01000067">
    <property type="protein sequence ID" value="OIR03353.1"/>
    <property type="molecule type" value="Genomic_DNA"/>
</dbReference>
<evidence type="ECO:0000256" key="2">
    <source>
        <dbReference type="ARBA" id="ARBA00022475"/>
    </source>
</evidence>
<evidence type="ECO:0000256" key="1">
    <source>
        <dbReference type="ARBA" id="ARBA00004533"/>
    </source>
</evidence>